<accession>A0ABV5FS20</accession>
<sequence>MEVKLNMKKQHIDTDNSSFIILLFIIGYLLMEFLPSFKTIERYSPQYIYLALLNIVIGIYFYCNPKLIAQSLISLCRNSVVLKIYTSFLFLCGVSIFTAINVSLAVVTFSKLLIIFCTFLNLTILLYRRLYLLYKIALIVGISVFIQSISILYDFSKTLDLSVIKGNSGNINILAASLNIKIPFLVLGIIHFSNWKRILLILTLFLGVSIIFLTGSRATFLGLAIQLTFFLVFYFKIHTIKKDEFIKIGHVILPVIVSFVFSNTILAKHGDSDRYQSIGNRIGQIELTDNPSDSSAKLRLDFWKNASEIIIENPVQGIGIGNWKIKSLAYENLLIDDSNISSNAHNDFLELMTETGVVNGLLYLSLFVFILYVTVSKILKSNEVEMKLVALFSLMILISYGFDALLNFPLYIPAVQFGFCFLLALSLVNQKGIASDSEQKKSKIKITTLPITIIIMSVVCLYFTFSQFRASQLEYKFKVYQAVYRANDRLPETGRLLESSDIISHLPKFPTLSYYSEPFVEYVGVSLFYEERYKEALHYFELAQKLNPYLGNSDWYIHKIAFNSGDIDKAYKYAKIAFNKRPRNRDFYLSALFIANEKKDTVGMIKIHNQFTKYRKMASNWVSTSKALQLSGYSNKKLRSFLDEGLAFFPKDSLLLERRSNALYALRDNFLIKAKEYGDQENFDLAVTYYQKALKEDPQNELVIQNIGICYFKMNQFEKAINTLLKIVDSPSLDGGTVEYVLGISYIAIQNKTKGCKYLRISKEKNFPNAEQSIKRFCK</sequence>
<dbReference type="Pfam" id="PF14559">
    <property type="entry name" value="TPR_19"/>
    <property type="match status" value="1"/>
</dbReference>
<dbReference type="GO" id="GO:0016874">
    <property type="term" value="F:ligase activity"/>
    <property type="evidence" value="ECO:0007669"/>
    <property type="project" value="UniProtKB-KW"/>
</dbReference>
<feature type="transmembrane region" description="Helical" evidence="6">
    <location>
        <begin position="449"/>
        <end position="468"/>
    </location>
</feature>
<feature type="transmembrane region" description="Helical" evidence="6">
    <location>
        <begin position="46"/>
        <end position="63"/>
    </location>
</feature>
<dbReference type="InterPro" id="IPR007016">
    <property type="entry name" value="O-antigen_ligase-rel_domated"/>
</dbReference>
<organism evidence="8 9">
    <name type="scientific">Flavobacterium branchiarum</name>
    <dbReference type="NCBI Taxonomy" id="1114870"/>
    <lineage>
        <taxon>Bacteria</taxon>
        <taxon>Pseudomonadati</taxon>
        <taxon>Bacteroidota</taxon>
        <taxon>Flavobacteriia</taxon>
        <taxon>Flavobacteriales</taxon>
        <taxon>Flavobacteriaceae</taxon>
        <taxon>Flavobacterium</taxon>
    </lineage>
</organism>
<dbReference type="SMART" id="SM00028">
    <property type="entry name" value="TPR"/>
    <property type="match status" value="3"/>
</dbReference>
<feature type="transmembrane region" description="Helical" evidence="6">
    <location>
        <begin position="84"/>
        <end position="102"/>
    </location>
</feature>
<feature type="transmembrane region" description="Helical" evidence="6">
    <location>
        <begin position="408"/>
        <end position="428"/>
    </location>
</feature>
<comment type="subcellular location">
    <subcellularLocation>
        <location evidence="1">Membrane</location>
        <topology evidence="1">Multi-pass membrane protein</topology>
    </subcellularLocation>
</comment>
<dbReference type="PANTHER" id="PTHR37422:SF13">
    <property type="entry name" value="LIPOPOLYSACCHARIDE BIOSYNTHESIS PROTEIN PA4999-RELATED"/>
    <property type="match status" value="1"/>
</dbReference>
<gene>
    <name evidence="8" type="ORF">ACFFUQ_20170</name>
</gene>
<keyword evidence="9" id="KW-1185">Reference proteome</keyword>
<name>A0ABV5FS20_9FLAO</name>
<evidence type="ECO:0000313" key="9">
    <source>
        <dbReference type="Proteomes" id="UP001589589"/>
    </source>
</evidence>
<keyword evidence="2 6" id="KW-0812">Transmembrane</keyword>
<keyword evidence="8" id="KW-0436">Ligase</keyword>
<reference evidence="8 9" key="1">
    <citation type="submission" date="2024-09" db="EMBL/GenBank/DDBJ databases">
        <authorList>
            <person name="Sun Q."/>
            <person name="Mori K."/>
        </authorList>
    </citation>
    <scope>NUCLEOTIDE SEQUENCE [LARGE SCALE GENOMIC DNA]</scope>
    <source>
        <strain evidence="8 9">CECT 7908</strain>
    </source>
</reference>
<evidence type="ECO:0000256" key="1">
    <source>
        <dbReference type="ARBA" id="ARBA00004141"/>
    </source>
</evidence>
<feature type="transmembrane region" description="Helical" evidence="6">
    <location>
        <begin position="20"/>
        <end position="40"/>
    </location>
</feature>
<evidence type="ECO:0000256" key="5">
    <source>
        <dbReference type="PROSITE-ProRule" id="PRU00339"/>
    </source>
</evidence>
<evidence type="ECO:0000256" key="2">
    <source>
        <dbReference type="ARBA" id="ARBA00022692"/>
    </source>
</evidence>
<keyword evidence="3 6" id="KW-1133">Transmembrane helix</keyword>
<feature type="transmembrane region" description="Helical" evidence="6">
    <location>
        <begin position="386"/>
        <end position="402"/>
    </location>
</feature>
<dbReference type="InterPro" id="IPR019734">
    <property type="entry name" value="TPR_rpt"/>
</dbReference>
<comment type="caution">
    <text evidence="8">The sequence shown here is derived from an EMBL/GenBank/DDBJ whole genome shotgun (WGS) entry which is preliminary data.</text>
</comment>
<dbReference type="Proteomes" id="UP001589589">
    <property type="component" value="Unassembled WGS sequence"/>
</dbReference>
<dbReference type="Pfam" id="PF04932">
    <property type="entry name" value="Wzy_C"/>
    <property type="match status" value="1"/>
</dbReference>
<feature type="repeat" description="TPR" evidence="5">
    <location>
        <begin position="667"/>
        <end position="700"/>
    </location>
</feature>
<dbReference type="InterPro" id="IPR011990">
    <property type="entry name" value="TPR-like_helical_dom_sf"/>
</dbReference>
<dbReference type="PROSITE" id="PS50005">
    <property type="entry name" value="TPR"/>
    <property type="match status" value="1"/>
</dbReference>
<dbReference type="SUPFAM" id="SSF48452">
    <property type="entry name" value="TPR-like"/>
    <property type="match status" value="1"/>
</dbReference>
<evidence type="ECO:0000256" key="4">
    <source>
        <dbReference type="ARBA" id="ARBA00023136"/>
    </source>
</evidence>
<dbReference type="RefSeq" id="WP_290264562.1">
    <property type="nucleotide sequence ID" value="NZ_JAUFQQ010000003.1"/>
</dbReference>
<proteinExistence type="predicted"/>
<dbReference type="EMBL" id="JBHMEX010000064">
    <property type="protein sequence ID" value="MFB9066341.1"/>
    <property type="molecule type" value="Genomic_DNA"/>
</dbReference>
<protein>
    <submittedName>
        <fullName evidence="8">O-antigen ligase family protein</fullName>
    </submittedName>
</protein>
<keyword evidence="4 6" id="KW-0472">Membrane</keyword>
<dbReference type="PANTHER" id="PTHR37422">
    <property type="entry name" value="TEICHURONIC ACID BIOSYNTHESIS PROTEIN TUAE"/>
    <property type="match status" value="1"/>
</dbReference>
<dbReference type="Gene3D" id="1.25.40.10">
    <property type="entry name" value="Tetratricopeptide repeat domain"/>
    <property type="match status" value="2"/>
</dbReference>
<feature type="transmembrane region" description="Helical" evidence="6">
    <location>
        <begin position="173"/>
        <end position="190"/>
    </location>
</feature>
<evidence type="ECO:0000256" key="6">
    <source>
        <dbReference type="SAM" id="Phobius"/>
    </source>
</evidence>
<evidence type="ECO:0000313" key="8">
    <source>
        <dbReference type="EMBL" id="MFB9066341.1"/>
    </source>
</evidence>
<feature type="transmembrane region" description="Helical" evidence="6">
    <location>
        <begin position="197"/>
        <end position="214"/>
    </location>
</feature>
<evidence type="ECO:0000256" key="3">
    <source>
        <dbReference type="ARBA" id="ARBA00022989"/>
    </source>
</evidence>
<feature type="transmembrane region" description="Helical" evidence="6">
    <location>
        <begin position="249"/>
        <end position="267"/>
    </location>
</feature>
<feature type="transmembrane region" description="Helical" evidence="6">
    <location>
        <begin position="132"/>
        <end position="153"/>
    </location>
</feature>
<feature type="domain" description="O-antigen ligase-related" evidence="7">
    <location>
        <begin position="203"/>
        <end position="363"/>
    </location>
</feature>
<keyword evidence="5" id="KW-0802">TPR repeat</keyword>
<dbReference type="InterPro" id="IPR051533">
    <property type="entry name" value="WaaL-like"/>
</dbReference>
<evidence type="ECO:0000259" key="7">
    <source>
        <dbReference type="Pfam" id="PF04932"/>
    </source>
</evidence>
<feature type="transmembrane region" description="Helical" evidence="6">
    <location>
        <begin position="220"/>
        <end position="237"/>
    </location>
</feature>
<feature type="transmembrane region" description="Helical" evidence="6">
    <location>
        <begin position="356"/>
        <end position="374"/>
    </location>
</feature>
<feature type="transmembrane region" description="Helical" evidence="6">
    <location>
        <begin position="108"/>
        <end position="127"/>
    </location>
</feature>